<keyword evidence="1" id="KW-0732">Signal</keyword>
<feature type="chain" id="PRO_5011673562" evidence="1">
    <location>
        <begin position="27"/>
        <end position="299"/>
    </location>
</feature>
<dbReference type="InterPro" id="IPR028250">
    <property type="entry name" value="DsbDN"/>
</dbReference>
<gene>
    <name evidence="3" type="ORF">SAMN05444336_11029</name>
</gene>
<keyword evidence="4" id="KW-1185">Reference proteome</keyword>
<evidence type="ECO:0000259" key="2">
    <source>
        <dbReference type="Pfam" id="PF11412"/>
    </source>
</evidence>
<feature type="signal peptide" evidence="1">
    <location>
        <begin position="1"/>
        <end position="26"/>
    </location>
</feature>
<feature type="domain" description="Thiol:disulfide interchange protein DsbD N-terminal" evidence="2">
    <location>
        <begin position="65"/>
        <end position="170"/>
    </location>
</feature>
<accession>A0A1H3EH45</accession>
<evidence type="ECO:0000313" key="4">
    <source>
        <dbReference type="Proteomes" id="UP000199118"/>
    </source>
</evidence>
<name>A0A1H3EH45_9RHOB</name>
<protein>
    <submittedName>
        <fullName evidence="3">Disulphide bond corrector protein DsbC</fullName>
    </submittedName>
</protein>
<dbReference type="Pfam" id="PF11412">
    <property type="entry name" value="DsbD_N"/>
    <property type="match status" value="1"/>
</dbReference>
<dbReference type="RefSeq" id="WP_176954828.1">
    <property type="nucleotide sequence ID" value="NZ_FNMZ01000010.1"/>
</dbReference>
<sequence>MGRALSRALAGAAAAALLGLAAPASAGGGLIATWRVTQTPAAPPAPSAEGQRSRTALLAGWPTAEGARVAGLSIAMEPGWKTYWRVPGDAGIPPAFDWSGSTNVAAVAVRWPRPHAFESFGMLTLGYKDAVVLPLEVTPIDPAQPVALRLEFAYGVCSDICMPEMTEMALDLPPDAKADAGPIRAALAELPRQASAEGAALGDCALHVSGAHKGAEGGARTDRRLEADLRLPFAVPAGAVAVVEGAEPGLFAPASLEPAPGGLRLAARVSPGAGAWIDREAITVTLVEPHRATEFRGCR</sequence>
<proteinExistence type="predicted"/>
<dbReference type="EMBL" id="FNMZ01000010">
    <property type="protein sequence ID" value="SDX78093.1"/>
    <property type="molecule type" value="Genomic_DNA"/>
</dbReference>
<organism evidence="3 4">
    <name type="scientific">Albimonas donghaensis</name>
    <dbReference type="NCBI Taxonomy" id="356660"/>
    <lineage>
        <taxon>Bacteria</taxon>
        <taxon>Pseudomonadati</taxon>
        <taxon>Pseudomonadota</taxon>
        <taxon>Alphaproteobacteria</taxon>
        <taxon>Rhodobacterales</taxon>
        <taxon>Paracoccaceae</taxon>
        <taxon>Albimonas</taxon>
    </lineage>
</organism>
<dbReference type="STRING" id="356660.SAMN05444336_11029"/>
<dbReference type="Proteomes" id="UP000199118">
    <property type="component" value="Unassembled WGS sequence"/>
</dbReference>
<dbReference type="AlphaFoldDB" id="A0A1H3EH45"/>
<reference evidence="3 4" key="1">
    <citation type="submission" date="2016-10" db="EMBL/GenBank/DDBJ databases">
        <authorList>
            <person name="de Groot N.N."/>
        </authorList>
    </citation>
    <scope>NUCLEOTIDE SEQUENCE [LARGE SCALE GENOMIC DNA]</scope>
    <source>
        <strain evidence="3 4">DSM 17890</strain>
    </source>
</reference>
<evidence type="ECO:0000256" key="1">
    <source>
        <dbReference type="SAM" id="SignalP"/>
    </source>
</evidence>
<evidence type="ECO:0000313" key="3">
    <source>
        <dbReference type="EMBL" id="SDX78093.1"/>
    </source>
</evidence>